<keyword evidence="6" id="KW-1185">Reference proteome</keyword>
<feature type="domain" description="Cytochrome b5 heme-binding" evidence="4">
    <location>
        <begin position="28"/>
        <end position="100"/>
    </location>
</feature>
<dbReference type="Pfam" id="PF00173">
    <property type="entry name" value="Cyt-b5"/>
    <property type="match status" value="1"/>
</dbReference>
<dbReference type="InterPro" id="IPR001199">
    <property type="entry name" value="Cyt_B5-like_heme/steroid-bd"/>
</dbReference>
<evidence type="ECO:0000313" key="6">
    <source>
        <dbReference type="Proteomes" id="UP000179807"/>
    </source>
</evidence>
<dbReference type="SMART" id="SM01117">
    <property type="entry name" value="Cyt-b5"/>
    <property type="match status" value="1"/>
</dbReference>
<sequence>MEPKYMETPPEMKKFMEQAKQCEWVGDITPLELAQHQTKDDLWVALDGEVYNITQFLPFHPTGDSCFVNAQHHDITMGYMRAHPYIDPAIVAKCKIGKLVVAH</sequence>
<dbReference type="GeneID" id="94844873"/>
<dbReference type="Gene3D" id="3.10.120.10">
    <property type="entry name" value="Cytochrome b5-like heme/steroid binding domain"/>
    <property type="match status" value="1"/>
</dbReference>
<accession>A0A1J4JGL3</accession>
<dbReference type="GO" id="GO:0020037">
    <property type="term" value="F:heme binding"/>
    <property type="evidence" value="ECO:0007669"/>
    <property type="project" value="TreeGrafter"/>
</dbReference>
<dbReference type="EMBL" id="MLAK01001063">
    <property type="protein sequence ID" value="OHS98296.1"/>
    <property type="molecule type" value="Genomic_DNA"/>
</dbReference>
<dbReference type="PANTHER" id="PTHR46237">
    <property type="entry name" value="CYTOCHROME B5 REDUCTASE 4 FAMILY MEMBER"/>
    <property type="match status" value="1"/>
</dbReference>
<evidence type="ECO:0000256" key="1">
    <source>
        <dbReference type="ARBA" id="ARBA00022617"/>
    </source>
</evidence>
<dbReference type="VEuPathDB" id="TrichDB:TRFO_35292"/>
<dbReference type="Proteomes" id="UP000179807">
    <property type="component" value="Unassembled WGS sequence"/>
</dbReference>
<dbReference type="OrthoDB" id="432299at2759"/>
<evidence type="ECO:0000259" key="4">
    <source>
        <dbReference type="PROSITE" id="PS50255"/>
    </source>
</evidence>
<organism evidence="5 6">
    <name type="scientific">Tritrichomonas foetus</name>
    <dbReference type="NCBI Taxonomy" id="1144522"/>
    <lineage>
        <taxon>Eukaryota</taxon>
        <taxon>Metamonada</taxon>
        <taxon>Parabasalia</taxon>
        <taxon>Tritrichomonadida</taxon>
        <taxon>Tritrichomonadidae</taxon>
        <taxon>Tritrichomonas</taxon>
    </lineage>
</organism>
<evidence type="ECO:0000256" key="2">
    <source>
        <dbReference type="ARBA" id="ARBA00022723"/>
    </source>
</evidence>
<name>A0A1J4JGL3_9EUKA</name>
<dbReference type="AlphaFoldDB" id="A0A1J4JGL3"/>
<dbReference type="RefSeq" id="XP_068351433.1">
    <property type="nucleotide sequence ID" value="XM_068510169.1"/>
</dbReference>
<gene>
    <name evidence="5" type="ORF">TRFO_35292</name>
</gene>
<dbReference type="GO" id="GO:0004128">
    <property type="term" value="F:cytochrome-b5 reductase activity, acting on NAD(P)H"/>
    <property type="evidence" value="ECO:0007669"/>
    <property type="project" value="TreeGrafter"/>
</dbReference>
<evidence type="ECO:0000256" key="3">
    <source>
        <dbReference type="ARBA" id="ARBA00023004"/>
    </source>
</evidence>
<comment type="caution">
    <text evidence="5">The sequence shown here is derived from an EMBL/GenBank/DDBJ whole genome shotgun (WGS) entry which is preliminary data.</text>
</comment>
<proteinExistence type="predicted"/>
<keyword evidence="3" id="KW-0408">Iron</keyword>
<dbReference type="InterPro" id="IPR051872">
    <property type="entry name" value="Cytochrome_b5/Flavoprotein_Rdt"/>
</dbReference>
<dbReference type="PANTHER" id="PTHR46237:SF1">
    <property type="entry name" value="CYTOCHROME B5 REDUCTASE 4"/>
    <property type="match status" value="1"/>
</dbReference>
<dbReference type="InterPro" id="IPR036400">
    <property type="entry name" value="Cyt_B5-like_heme/steroid_sf"/>
</dbReference>
<dbReference type="PROSITE" id="PS50255">
    <property type="entry name" value="CYTOCHROME_B5_2"/>
    <property type="match status" value="1"/>
</dbReference>
<dbReference type="GO" id="GO:0005737">
    <property type="term" value="C:cytoplasm"/>
    <property type="evidence" value="ECO:0007669"/>
    <property type="project" value="TreeGrafter"/>
</dbReference>
<keyword evidence="2" id="KW-0479">Metal-binding</keyword>
<reference evidence="5" key="1">
    <citation type="submission" date="2016-10" db="EMBL/GenBank/DDBJ databases">
        <authorList>
            <person name="Benchimol M."/>
            <person name="Almeida L.G."/>
            <person name="Vasconcelos A.T."/>
            <person name="Perreira-Neves A."/>
            <person name="Rosa I.A."/>
            <person name="Tasca T."/>
            <person name="Bogo M.R."/>
            <person name="de Souza W."/>
        </authorList>
    </citation>
    <scope>NUCLEOTIDE SEQUENCE [LARGE SCALE GENOMIC DNA]</scope>
    <source>
        <strain evidence="5">K</strain>
    </source>
</reference>
<protein>
    <submittedName>
        <fullName evidence="5">Cytochrome b5-like Heme/Steroid binding domain containing protein</fullName>
    </submittedName>
</protein>
<dbReference type="SUPFAM" id="SSF55856">
    <property type="entry name" value="Cytochrome b5-like heme/steroid binding domain"/>
    <property type="match status" value="1"/>
</dbReference>
<evidence type="ECO:0000313" key="5">
    <source>
        <dbReference type="EMBL" id="OHS98296.1"/>
    </source>
</evidence>
<dbReference type="GO" id="GO:0046872">
    <property type="term" value="F:metal ion binding"/>
    <property type="evidence" value="ECO:0007669"/>
    <property type="project" value="UniProtKB-KW"/>
</dbReference>
<keyword evidence="1" id="KW-0349">Heme</keyword>